<dbReference type="OrthoDB" id="1680784at2"/>
<evidence type="ECO:0000256" key="1">
    <source>
        <dbReference type="SAM" id="MobiDB-lite"/>
    </source>
</evidence>
<dbReference type="KEGG" id="mas:Mahau_0780"/>
<gene>
    <name evidence="3" type="ordered locus">Mahau_0780</name>
</gene>
<dbReference type="RefSeq" id="WP_013780409.1">
    <property type="nucleotide sequence ID" value="NC_015520.1"/>
</dbReference>
<evidence type="ECO:0000313" key="3">
    <source>
        <dbReference type="EMBL" id="AEE95979.1"/>
    </source>
</evidence>
<protein>
    <recommendedName>
        <fullName evidence="5">Stage III sporulation protein AH</fullName>
    </recommendedName>
</protein>
<evidence type="ECO:0000313" key="4">
    <source>
        <dbReference type="Proteomes" id="UP000008457"/>
    </source>
</evidence>
<dbReference type="InterPro" id="IPR024232">
    <property type="entry name" value="SpoIIIAH"/>
</dbReference>
<dbReference type="InterPro" id="IPR038503">
    <property type="entry name" value="SpoIIIAH_sf"/>
</dbReference>
<feature type="transmembrane region" description="Helical" evidence="2">
    <location>
        <begin position="9"/>
        <end position="28"/>
    </location>
</feature>
<proteinExistence type="predicted"/>
<keyword evidence="2" id="KW-0472">Membrane</keyword>
<feature type="compositionally biased region" description="Polar residues" evidence="1">
    <location>
        <begin position="77"/>
        <end position="87"/>
    </location>
</feature>
<reference evidence="4" key="1">
    <citation type="submission" date="2010-11" db="EMBL/GenBank/DDBJ databases">
        <title>The complete genome of Mahella australiensis DSM 15567.</title>
        <authorList>
            <consortium name="US DOE Joint Genome Institute (JGI-PGF)"/>
            <person name="Lucas S."/>
            <person name="Copeland A."/>
            <person name="Lapidus A."/>
            <person name="Bruce D."/>
            <person name="Goodwin L."/>
            <person name="Pitluck S."/>
            <person name="Kyrpides N."/>
            <person name="Mavromatis K."/>
            <person name="Pagani I."/>
            <person name="Ivanova N."/>
            <person name="Teshima H."/>
            <person name="Brettin T."/>
            <person name="Detter J.C."/>
            <person name="Han C."/>
            <person name="Tapia R."/>
            <person name="Land M."/>
            <person name="Hauser L."/>
            <person name="Markowitz V."/>
            <person name="Cheng J.-F."/>
            <person name="Hugenholtz P."/>
            <person name="Woyke T."/>
            <person name="Wu D."/>
            <person name="Spring S."/>
            <person name="Pukall R."/>
            <person name="Steenblock K."/>
            <person name="Schneider S."/>
            <person name="Klenk H.-P."/>
            <person name="Eisen J.A."/>
        </authorList>
    </citation>
    <scope>NUCLEOTIDE SEQUENCE [LARGE SCALE GENOMIC DNA]</scope>
    <source>
        <strain evidence="4">DSM 15567 / CIP 107919 / 50-1 BON</strain>
    </source>
</reference>
<name>F4A176_MAHA5</name>
<dbReference type="Pfam" id="PF12685">
    <property type="entry name" value="SpoIIIAH"/>
    <property type="match status" value="1"/>
</dbReference>
<keyword evidence="4" id="KW-1185">Reference proteome</keyword>
<feature type="region of interest" description="Disordered" evidence="1">
    <location>
        <begin position="39"/>
        <end position="87"/>
    </location>
</feature>
<organism evidence="3 4">
    <name type="scientific">Mahella australiensis (strain DSM 15567 / CIP 107919 / 50-1 BON)</name>
    <dbReference type="NCBI Taxonomy" id="697281"/>
    <lineage>
        <taxon>Bacteria</taxon>
        <taxon>Bacillati</taxon>
        <taxon>Bacillota</taxon>
        <taxon>Clostridia</taxon>
        <taxon>Thermoanaerobacterales</taxon>
        <taxon>Thermoanaerobacterales Family IV. Incertae Sedis</taxon>
        <taxon>Mahella</taxon>
    </lineage>
</organism>
<dbReference type="AlphaFoldDB" id="F4A176"/>
<dbReference type="Gene3D" id="1.10.287.4300">
    <property type="entry name" value="Stage III sporulation protein AH-like"/>
    <property type="match status" value="1"/>
</dbReference>
<feature type="compositionally biased region" description="Basic and acidic residues" evidence="1">
    <location>
        <begin position="44"/>
        <end position="58"/>
    </location>
</feature>
<dbReference type="HOGENOM" id="CLU_105396_2_0_9"/>
<keyword evidence="2" id="KW-1133">Transmembrane helix</keyword>
<dbReference type="STRING" id="697281.Mahau_0780"/>
<accession>F4A176</accession>
<evidence type="ECO:0000256" key="2">
    <source>
        <dbReference type="SAM" id="Phobius"/>
    </source>
</evidence>
<sequence length="209" mass="23340">MVILRRRTIVIVSLVALLFLTGYLNYYYDQQLNNRGVVQTNGSDKADDAKPADTDKDIQPPSTSPKSNDIEVEDVPTSASSLEQQAMTSSTSAATFFIEYRLEREKVRSQEIDTLKEILTNADMDKESKAEAEQTLSELIKTNETEMAIENLLKAKGFKDALAFVHEDSTNIIVSAPSKLTPADVAKIQDVVMQRTNQPAEKIKIIERK</sequence>
<reference evidence="3 4" key="2">
    <citation type="journal article" date="2011" name="Stand. Genomic Sci.">
        <title>Complete genome sequence of Mahella australiensis type strain (50-1 BON).</title>
        <authorList>
            <person name="Sikorski J."/>
            <person name="Teshima H."/>
            <person name="Nolan M."/>
            <person name="Lucas S."/>
            <person name="Hammon N."/>
            <person name="Deshpande S."/>
            <person name="Cheng J.F."/>
            <person name="Pitluck S."/>
            <person name="Liolios K."/>
            <person name="Pagani I."/>
            <person name="Ivanova N."/>
            <person name="Huntemann M."/>
            <person name="Mavromatis K."/>
            <person name="Ovchinikova G."/>
            <person name="Pati A."/>
            <person name="Tapia R."/>
            <person name="Han C."/>
            <person name="Goodwin L."/>
            <person name="Chen A."/>
            <person name="Palaniappan K."/>
            <person name="Land M."/>
            <person name="Hauser L."/>
            <person name="Ngatchou-Djao O.D."/>
            <person name="Rohde M."/>
            <person name="Pukall R."/>
            <person name="Spring S."/>
            <person name="Abt B."/>
            <person name="Goker M."/>
            <person name="Detter J.C."/>
            <person name="Woyke T."/>
            <person name="Bristow J."/>
            <person name="Markowitz V."/>
            <person name="Hugenholtz P."/>
            <person name="Eisen J.A."/>
            <person name="Kyrpides N.C."/>
            <person name="Klenk H.P."/>
            <person name="Lapidus A."/>
        </authorList>
    </citation>
    <scope>NUCLEOTIDE SEQUENCE [LARGE SCALE GENOMIC DNA]</scope>
    <source>
        <strain evidence="4">DSM 15567 / CIP 107919 / 50-1 BON</strain>
    </source>
</reference>
<dbReference type="eggNOG" id="ENOG5032YS3">
    <property type="taxonomic scope" value="Bacteria"/>
</dbReference>
<keyword evidence="2" id="KW-0812">Transmembrane</keyword>
<dbReference type="EMBL" id="CP002360">
    <property type="protein sequence ID" value="AEE95979.1"/>
    <property type="molecule type" value="Genomic_DNA"/>
</dbReference>
<dbReference type="Proteomes" id="UP000008457">
    <property type="component" value="Chromosome"/>
</dbReference>
<evidence type="ECO:0008006" key="5">
    <source>
        <dbReference type="Google" id="ProtNLM"/>
    </source>
</evidence>